<proteinExistence type="predicted"/>
<dbReference type="AlphaFoldDB" id="A0A813IZZ6"/>
<evidence type="ECO:0000313" key="3">
    <source>
        <dbReference type="EMBL" id="CAE8659979.1"/>
    </source>
</evidence>
<protein>
    <recommendedName>
        <fullName evidence="2">Endonuclease/exonuclease/phosphatase domain-containing protein</fullName>
    </recommendedName>
</protein>
<organism evidence="3 4">
    <name type="scientific">Polarella glacialis</name>
    <name type="common">Dinoflagellate</name>
    <dbReference type="NCBI Taxonomy" id="89957"/>
    <lineage>
        <taxon>Eukaryota</taxon>
        <taxon>Sar</taxon>
        <taxon>Alveolata</taxon>
        <taxon>Dinophyceae</taxon>
        <taxon>Suessiales</taxon>
        <taxon>Suessiaceae</taxon>
        <taxon>Polarella</taxon>
    </lineage>
</organism>
<dbReference type="EMBL" id="CAJNNW010016924">
    <property type="protein sequence ID" value="CAE8659979.1"/>
    <property type="molecule type" value="Genomic_DNA"/>
</dbReference>
<feature type="compositionally biased region" description="Low complexity" evidence="1">
    <location>
        <begin position="446"/>
        <end position="461"/>
    </location>
</feature>
<feature type="domain" description="Endonuclease/exonuclease/phosphatase" evidence="2">
    <location>
        <begin position="81"/>
        <end position="395"/>
    </location>
</feature>
<dbReference type="GO" id="GO:0000288">
    <property type="term" value="P:nuclear-transcribed mRNA catabolic process, deadenylation-dependent decay"/>
    <property type="evidence" value="ECO:0007669"/>
    <property type="project" value="TreeGrafter"/>
</dbReference>
<evidence type="ECO:0000256" key="1">
    <source>
        <dbReference type="SAM" id="MobiDB-lite"/>
    </source>
</evidence>
<sequence length="530" mass="57444">MIFGPWLWSLSCRPRAFCQVAMSAHVSVRPRGSRLDEESALLSVLSYNLLAPAFVRPIDKRTGGVQPFAAFEWAEPAAEVLDWDVRRPRLLAQLSSCGADILCLQEVQFECSSAGAFHLPGWLQGIDGYAWRLPGQNSLEQMAERNERVLGNRVAIGCAVLYRRDRLREVDEGDSSGARGSGDPNTLVGAFLEGQPGSLLSLLGQICVFSVHLDAQSEEKRVEQLRRCLALARRLGTREVLIAGDLNTECLAGSCVGAFVADARQPEAAEMARECASALRLGSGEEGDGDEEVPAASSPTTQEPTGVQLEAWSELWRRAASAAEEQRIRLSHVPTGPTRAAYDHGKSEGPCASWRLDHILYAARTLKLSSCWSTLEADPDSAASGLPNQCCPSDHLPVAAVFEVSPTPCLGDAERVQLMAKVAELEKRHASDCSSLDEELAKLEPPAAVAAEEATASPAPDAKAKNKKKGERPSPEVIAFIQEKRRRLRDLKALQASDREALVASLGELERDALDLSLCTDTWLESGSRQ</sequence>
<dbReference type="SUPFAM" id="SSF56219">
    <property type="entry name" value="DNase I-like"/>
    <property type="match status" value="1"/>
</dbReference>
<dbReference type="Pfam" id="PF03372">
    <property type="entry name" value="Exo_endo_phos"/>
    <property type="match status" value="1"/>
</dbReference>
<gene>
    <name evidence="3" type="ORF">PGLA2088_LOCUS13967</name>
</gene>
<dbReference type="Proteomes" id="UP000626109">
    <property type="component" value="Unassembled WGS sequence"/>
</dbReference>
<dbReference type="InterPro" id="IPR036691">
    <property type="entry name" value="Endo/exonu/phosph_ase_sf"/>
</dbReference>
<dbReference type="Gene3D" id="3.60.10.10">
    <property type="entry name" value="Endonuclease/exonuclease/phosphatase"/>
    <property type="match status" value="1"/>
</dbReference>
<feature type="region of interest" description="Disordered" evidence="1">
    <location>
        <begin position="446"/>
        <end position="476"/>
    </location>
</feature>
<dbReference type="PANTHER" id="PTHR12121">
    <property type="entry name" value="CARBON CATABOLITE REPRESSOR PROTEIN 4"/>
    <property type="match status" value="1"/>
</dbReference>
<accession>A0A813IZZ6</accession>
<feature type="region of interest" description="Disordered" evidence="1">
    <location>
        <begin position="281"/>
        <end position="305"/>
    </location>
</feature>
<dbReference type="InterPro" id="IPR005135">
    <property type="entry name" value="Endo/exonuclease/phosphatase"/>
</dbReference>
<dbReference type="PANTHER" id="PTHR12121:SF37">
    <property type="entry name" value="2',5'-PHOSPHODIESTERASE 12"/>
    <property type="match status" value="1"/>
</dbReference>
<name>A0A813IZZ6_POLGL</name>
<evidence type="ECO:0000259" key="2">
    <source>
        <dbReference type="Pfam" id="PF03372"/>
    </source>
</evidence>
<reference evidence="3" key="1">
    <citation type="submission" date="2021-02" db="EMBL/GenBank/DDBJ databases">
        <authorList>
            <person name="Dougan E. K."/>
            <person name="Rhodes N."/>
            <person name="Thang M."/>
            <person name="Chan C."/>
        </authorList>
    </citation>
    <scope>NUCLEOTIDE SEQUENCE</scope>
</reference>
<evidence type="ECO:0000313" key="4">
    <source>
        <dbReference type="Proteomes" id="UP000626109"/>
    </source>
</evidence>
<dbReference type="GO" id="GO:0000175">
    <property type="term" value="F:3'-5'-RNA exonuclease activity"/>
    <property type="evidence" value="ECO:0007669"/>
    <property type="project" value="TreeGrafter"/>
</dbReference>
<dbReference type="GO" id="GO:0005739">
    <property type="term" value="C:mitochondrion"/>
    <property type="evidence" value="ECO:0007669"/>
    <property type="project" value="TreeGrafter"/>
</dbReference>
<dbReference type="InterPro" id="IPR050410">
    <property type="entry name" value="CCR4/nocturin_mRNA_transcr"/>
</dbReference>
<comment type="caution">
    <text evidence="3">The sequence shown here is derived from an EMBL/GenBank/DDBJ whole genome shotgun (WGS) entry which is preliminary data.</text>
</comment>